<evidence type="ECO:0000256" key="2">
    <source>
        <dbReference type="ARBA" id="ARBA00012485"/>
    </source>
</evidence>
<comment type="caution">
    <text evidence="5">Lacks conserved residue(s) required for the propagation of feature annotation.</text>
</comment>
<proteinExistence type="predicted"/>
<dbReference type="InterPro" id="IPR000569">
    <property type="entry name" value="HECT_dom"/>
</dbReference>
<feature type="domain" description="HECT" evidence="6">
    <location>
        <begin position="262"/>
        <end position="297"/>
    </location>
</feature>
<evidence type="ECO:0000256" key="4">
    <source>
        <dbReference type="ARBA" id="ARBA00022786"/>
    </source>
</evidence>
<dbReference type="PANTHER" id="PTHR45700">
    <property type="entry name" value="UBIQUITIN-PROTEIN LIGASE E3C"/>
    <property type="match status" value="1"/>
</dbReference>
<name>A0A9D4EK18_DREPO</name>
<evidence type="ECO:0000256" key="5">
    <source>
        <dbReference type="PROSITE-ProRule" id="PRU00104"/>
    </source>
</evidence>
<feature type="active site" description="Glycyl thioester intermediate" evidence="5">
    <location>
        <position position="476"/>
    </location>
</feature>
<accession>A0A9D4EK18</accession>
<evidence type="ECO:0000256" key="1">
    <source>
        <dbReference type="ARBA" id="ARBA00000885"/>
    </source>
</evidence>
<comment type="catalytic activity">
    <reaction evidence="1">
        <text>S-ubiquitinyl-[E2 ubiquitin-conjugating enzyme]-L-cysteine + [acceptor protein]-L-lysine = [E2 ubiquitin-conjugating enzyme]-L-cysteine + N(6)-ubiquitinyl-[acceptor protein]-L-lysine.</text>
        <dbReference type="EC" id="2.3.2.26"/>
    </reaction>
</comment>
<evidence type="ECO:0000259" key="6">
    <source>
        <dbReference type="PROSITE" id="PS50237"/>
    </source>
</evidence>
<dbReference type="Gene3D" id="3.30.2410.10">
    <property type="entry name" value="Hect, E3 ligase catalytic domain"/>
    <property type="match status" value="1"/>
</dbReference>
<sequence length="513" mass="57612">MSESVNEQNVTLGFPQLKDSGEVELLRTGQNCRYLKIIGCKWNSSELKSCIGSQARIYIRPVQKSLSTKPINAVSMEEECKSECESCKKEFPMRDLRHHLLYCTNIASDKSVEIAPSTVTGELSINRNLMLTEDLPDLPETYISADDLQELSMGIILPSNHGTDIIQSIIEEELTTSDTDIAMIQPIAHSSNLSVNGIVVHCIENNIANPVEILKLCQQNLVKGRPLEITDINEPLSGDTNFIIVDRVNILQTSFEELSDKTTEELGKTLEVQFYTEAAEDYGGPRKEFFRIILRAIKEKYFDSGLRELLQDDYRMVGIVFALTILQNGKLPTFMNATVLEELWNSAYPSSCIKQLRIGLDTLGIFELLTRLPSLQFLFHATPVTLTLKRLMIILKAVFSENGSNRQTLEKDVYAIFVKYVREVASGRRGSVSLGHILQFATGTDEEPMLGFSIHPSIEFVEVQANSSFIPTANTCINCMKLPRPSLEVKLPADTELFSLYDYAFMNSFYGLI</sequence>
<dbReference type="InterPro" id="IPR035983">
    <property type="entry name" value="Hect_E3_ubiquitin_ligase"/>
</dbReference>
<dbReference type="GO" id="GO:0061630">
    <property type="term" value="F:ubiquitin protein ligase activity"/>
    <property type="evidence" value="ECO:0007669"/>
    <property type="project" value="UniProtKB-EC"/>
</dbReference>
<dbReference type="PROSITE" id="PS50237">
    <property type="entry name" value="HECT"/>
    <property type="match status" value="2"/>
</dbReference>
<dbReference type="SUPFAM" id="SSF56204">
    <property type="entry name" value="Hect, E3 ligase catalytic domain"/>
    <property type="match status" value="1"/>
</dbReference>
<dbReference type="Pfam" id="PF00632">
    <property type="entry name" value="HECT"/>
    <property type="match status" value="1"/>
</dbReference>
<dbReference type="InterPro" id="IPR044611">
    <property type="entry name" value="E3A/B/C-like"/>
</dbReference>
<dbReference type="GO" id="GO:0000209">
    <property type="term" value="P:protein polyubiquitination"/>
    <property type="evidence" value="ECO:0007669"/>
    <property type="project" value="InterPro"/>
</dbReference>
<dbReference type="GO" id="GO:0006511">
    <property type="term" value="P:ubiquitin-dependent protein catabolic process"/>
    <property type="evidence" value="ECO:0007669"/>
    <property type="project" value="TreeGrafter"/>
</dbReference>
<keyword evidence="8" id="KW-1185">Reference proteome</keyword>
<evidence type="ECO:0000256" key="3">
    <source>
        <dbReference type="ARBA" id="ARBA00022679"/>
    </source>
</evidence>
<dbReference type="EC" id="2.3.2.26" evidence="2"/>
<reference evidence="7" key="1">
    <citation type="journal article" date="2019" name="bioRxiv">
        <title>The Genome of the Zebra Mussel, Dreissena polymorpha: A Resource for Invasive Species Research.</title>
        <authorList>
            <person name="McCartney M.A."/>
            <person name="Auch B."/>
            <person name="Kono T."/>
            <person name="Mallez S."/>
            <person name="Zhang Y."/>
            <person name="Obille A."/>
            <person name="Becker A."/>
            <person name="Abrahante J.E."/>
            <person name="Garbe J."/>
            <person name="Badalamenti J.P."/>
            <person name="Herman A."/>
            <person name="Mangelson H."/>
            <person name="Liachko I."/>
            <person name="Sullivan S."/>
            <person name="Sone E.D."/>
            <person name="Koren S."/>
            <person name="Silverstein K.A.T."/>
            <person name="Beckman K.B."/>
            <person name="Gohl D.M."/>
        </authorList>
    </citation>
    <scope>NUCLEOTIDE SEQUENCE</scope>
    <source>
        <strain evidence="7">Duluth1</strain>
        <tissue evidence="7">Whole animal</tissue>
    </source>
</reference>
<dbReference type="Proteomes" id="UP000828390">
    <property type="component" value="Unassembled WGS sequence"/>
</dbReference>
<reference evidence="7" key="2">
    <citation type="submission" date="2020-11" db="EMBL/GenBank/DDBJ databases">
        <authorList>
            <person name="McCartney M.A."/>
            <person name="Auch B."/>
            <person name="Kono T."/>
            <person name="Mallez S."/>
            <person name="Becker A."/>
            <person name="Gohl D.M."/>
            <person name="Silverstein K.A.T."/>
            <person name="Koren S."/>
            <person name="Bechman K.B."/>
            <person name="Herman A."/>
            <person name="Abrahante J.E."/>
            <person name="Garbe J."/>
        </authorList>
    </citation>
    <scope>NUCLEOTIDE SEQUENCE</scope>
    <source>
        <strain evidence="7">Duluth1</strain>
        <tissue evidence="7">Whole animal</tissue>
    </source>
</reference>
<evidence type="ECO:0000313" key="8">
    <source>
        <dbReference type="Proteomes" id="UP000828390"/>
    </source>
</evidence>
<dbReference type="EMBL" id="JAIWYP010000008">
    <property type="protein sequence ID" value="KAH3781722.1"/>
    <property type="molecule type" value="Genomic_DNA"/>
</dbReference>
<gene>
    <name evidence="7" type="ORF">DPMN_159626</name>
</gene>
<comment type="caution">
    <text evidence="7">The sequence shown here is derived from an EMBL/GenBank/DDBJ whole genome shotgun (WGS) entry which is preliminary data.</text>
</comment>
<dbReference type="PANTHER" id="PTHR45700:SF2">
    <property type="entry name" value="UBIQUITIN-PROTEIN LIGASE E3C"/>
    <property type="match status" value="1"/>
</dbReference>
<feature type="domain" description="HECT" evidence="6">
    <location>
        <begin position="437"/>
        <end position="483"/>
    </location>
</feature>
<evidence type="ECO:0000313" key="7">
    <source>
        <dbReference type="EMBL" id="KAH3781722.1"/>
    </source>
</evidence>
<keyword evidence="3" id="KW-0808">Transferase</keyword>
<dbReference type="Gene3D" id="3.90.1750.10">
    <property type="entry name" value="Hect, E3 ligase catalytic domains"/>
    <property type="match status" value="1"/>
</dbReference>
<protein>
    <recommendedName>
        <fullName evidence="2">HECT-type E3 ubiquitin transferase</fullName>
        <ecNumber evidence="2">2.3.2.26</ecNumber>
    </recommendedName>
</protein>
<dbReference type="AlphaFoldDB" id="A0A9D4EK18"/>
<organism evidence="7 8">
    <name type="scientific">Dreissena polymorpha</name>
    <name type="common">Zebra mussel</name>
    <name type="synonym">Mytilus polymorpha</name>
    <dbReference type="NCBI Taxonomy" id="45954"/>
    <lineage>
        <taxon>Eukaryota</taxon>
        <taxon>Metazoa</taxon>
        <taxon>Spiralia</taxon>
        <taxon>Lophotrochozoa</taxon>
        <taxon>Mollusca</taxon>
        <taxon>Bivalvia</taxon>
        <taxon>Autobranchia</taxon>
        <taxon>Heteroconchia</taxon>
        <taxon>Euheterodonta</taxon>
        <taxon>Imparidentia</taxon>
        <taxon>Neoheterodontei</taxon>
        <taxon>Myida</taxon>
        <taxon>Dreissenoidea</taxon>
        <taxon>Dreissenidae</taxon>
        <taxon>Dreissena</taxon>
    </lineage>
</organism>
<keyword evidence="4 5" id="KW-0833">Ubl conjugation pathway</keyword>